<organism evidence="1 2">
    <name type="scientific">Coniosporium uncinatum</name>
    <dbReference type="NCBI Taxonomy" id="93489"/>
    <lineage>
        <taxon>Eukaryota</taxon>
        <taxon>Fungi</taxon>
        <taxon>Dikarya</taxon>
        <taxon>Ascomycota</taxon>
        <taxon>Pezizomycotina</taxon>
        <taxon>Dothideomycetes</taxon>
        <taxon>Dothideomycetes incertae sedis</taxon>
        <taxon>Coniosporium</taxon>
    </lineage>
</organism>
<accession>A0ACC3DKQ2</accession>
<proteinExistence type="predicted"/>
<dbReference type="Proteomes" id="UP001186974">
    <property type="component" value="Unassembled WGS sequence"/>
</dbReference>
<feature type="non-terminal residue" evidence="1">
    <location>
        <position position="1"/>
    </location>
</feature>
<name>A0ACC3DKQ2_9PEZI</name>
<gene>
    <name evidence="1" type="ORF">LTS18_011300</name>
</gene>
<sequence length="207" mass="21999">WALKYWPSTRQAVQDFLAASADFHGTVEANGLCLAAANGNGLDPCDPAVIQQEYNSNYVMQLRKNGGDSAYVPTTSVYSGFFDEVVEPQQGAGASAFLNDARNVGVTNNEIQLVCNGFADGAAFYGHAGVLYASLTFALFQDALTHAGPGQASRLNLANVCSQYVAPGLNFTDVKNTVNLIPIAAVEGLAYPNKMLTEPPLKSYATY</sequence>
<comment type="caution">
    <text evidence="1">The sequence shown here is derived from an EMBL/GenBank/DDBJ whole genome shotgun (WGS) entry which is preliminary data.</text>
</comment>
<reference evidence="1" key="1">
    <citation type="submission" date="2024-09" db="EMBL/GenBank/DDBJ databases">
        <title>Black Yeasts Isolated from many extreme environments.</title>
        <authorList>
            <person name="Coleine C."/>
            <person name="Stajich J.E."/>
            <person name="Selbmann L."/>
        </authorList>
    </citation>
    <scope>NUCLEOTIDE SEQUENCE</scope>
    <source>
        <strain evidence="1">CCFEE 5737</strain>
    </source>
</reference>
<protein>
    <submittedName>
        <fullName evidence="1">Uncharacterized protein</fullName>
    </submittedName>
</protein>
<dbReference type="EMBL" id="JAWDJW010003251">
    <property type="protein sequence ID" value="KAK3077070.1"/>
    <property type="molecule type" value="Genomic_DNA"/>
</dbReference>
<evidence type="ECO:0000313" key="2">
    <source>
        <dbReference type="Proteomes" id="UP001186974"/>
    </source>
</evidence>
<keyword evidence="2" id="KW-1185">Reference proteome</keyword>
<evidence type="ECO:0000313" key="1">
    <source>
        <dbReference type="EMBL" id="KAK3077070.1"/>
    </source>
</evidence>